<dbReference type="EMBL" id="JAHRIN010016844">
    <property type="protein sequence ID" value="MEQ2196351.1"/>
    <property type="molecule type" value="Genomic_DNA"/>
</dbReference>
<accession>A0ABV0QKI0</accession>
<organism evidence="1 2">
    <name type="scientific">Xenoophorus captivus</name>
    <dbReference type="NCBI Taxonomy" id="1517983"/>
    <lineage>
        <taxon>Eukaryota</taxon>
        <taxon>Metazoa</taxon>
        <taxon>Chordata</taxon>
        <taxon>Craniata</taxon>
        <taxon>Vertebrata</taxon>
        <taxon>Euteleostomi</taxon>
        <taxon>Actinopterygii</taxon>
        <taxon>Neopterygii</taxon>
        <taxon>Teleostei</taxon>
        <taxon>Neoteleostei</taxon>
        <taxon>Acanthomorphata</taxon>
        <taxon>Ovalentaria</taxon>
        <taxon>Atherinomorphae</taxon>
        <taxon>Cyprinodontiformes</taxon>
        <taxon>Goodeidae</taxon>
        <taxon>Xenoophorus</taxon>
    </lineage>
</organism>
<proteinExistence type="predicted"/>
<dbReference type="Proteomes" id="UP001434883">
    <property type="component" value="Unassembled WGS sequence"/>
</dbReference>
<evidence type="ECO:0000313" key="2">
    <source>
        <dbReference type="Proteomes" id="UP001434883"/>
    </source>
</evidence>
<comment type="caution">
    <text evidence="1">The sequence shown here is derived from an EMBL/GenBank/DDBJ whole genome shotgun (WGS) entry which is preliminary data.</text>
</comment>
<keyword evidence="2" id="KW-1185">Reference proteome</keyword>
<name>A0ABV0QKI0_9TELE</name>
<reference evidence="1 2" key="1">
    <citation type="submission" date="2021-06" db="EMBL/GenBank/DDBJ databases">
        <authorList>
            <person name="Palmer J.M."/>
        </authorList>
    </citation>
    <scope>NUCLEOTIDE SEQUENCE [LARGE SCALE GENOMIC DNA]</scope>
    <source>
        <strain evidence="1 2">XC_2019</strain>
        <tissue evidence="1">Muscle</tissue>
    </source>
</reference>
<sequence>MCKHTQRHTHIESLLAHLLKHILHPWTCTHRPTHKHVRNGFLSIRTNGTEHLHFLIMALILPHLNVSPSIVATHHFHSNPPKEMDWNFLLSCALLRGTITFSVHRHQG</sequence>
<protein>
    <submittedName>
        <fullName evidence="1">Uncharacterized protein</fullName>
    </submittedName>
</protein>
<evidence type="ECO:0000313" key="1">
    <source>
        <dbReference type="EMBL" id="MEQ2196351.1"/>
    </source>
</evidence>
<gene>
    <name evidence="1" type="ORF">XENOCAPTIV_018451</name>
</gene>